<dbReference type="GO" id="GO:0051453">
    <property type="term" value="P:regulation of intracellular pH"/>
    <property type="evidence" value="ECO:0007669"/>
    <property type="project" value="TreeGrafter"/>
</dbReference>
<organism evidence="8 9">
    <name type="scientific">Caenorhabditis japonica</name>
    <dbReference type="NCBI Taxonomy" id="281687"/>
    <lineage>
        <taxon>Eukaryota</taxon>
        <taxon>Metazoa</taxon>
        <taxon>Ecdysozoa</taxon>
        <taxon>Nematoda</taxon>
        <taxon>Chromadorea</taxon>
        <taxon>Rhabditida</taxon>
        <taxon>Rhabditina</taxon>
        <taxon>Rhabditomorpha</taxon>
        <taxon>Rhabditoidea</taxon>
        <taxon>Rhabditidae</taxon>
        <taxon>Peloderinae</taxon>
        <taxon>Caenorhabditis</taxon>
    </lineage>
</organism>
<evidence type="ECO:0000256" key="7">
    <source>
        <dbReference type="SAM" id="MobiDB-lite"/>
    </source>
</evidence>
<accession>A0A8R1EGE7</accession>
<comment type="similarity">
    <text evidence="6">Belongs to the battenin family.</text>
</comment>
<dbReference type="InterPro" id="IPR003492">
    <property type="entry name" value="Battenin_disease_Cln3"/>
</dbReference>
<feature type="transmembrane region" description="Helical" evidence="6">
    <location>
        <begin position="21"/>
        <end position="44"/>
    </location>
</feature>
<feature type="transmembrane region" description="Helical" evidence="6">
    <location>
        <begin position="155"/>
        <end position="174"/>
    </location>
</feature>
<dbReference type="InterPro" id="IPR036691">
    <property type="entry name" value="Endo/exonu/phosph_ase_sf"/>
</dbReference>
<dbReference type="Gene3D" id="3.60.10.10">
    <property type="entry name" value="Endonuclease/exonuclease/phosphatase"/>
    <property type="match status" value="1"/>
</dbReference>
<evidence type="ECO:0000256" key="3">
    <source>
        <dbReference type="ARBA" id="ARBA00022692"/>
    </source>
</evidence>
<dbReference type="PANTHER" id="PTHR10981">
    <property type="entry name" value="BATTENIN"/>
    <property type="match status" value="1"/>
</dbReference>
<evidence type="ECO:0000313" key="9">
    <source>
        <dbReference type="Proteomes" id="UP000005237"/>
    </source>
</evidence>
<evidence type="ECO:0000313" key="8">
    <source>
        <dbReference type="EnsemblMetazoa" id="CJA34366.1"/>
    </source>
</evidence>
<dbReference type="AlphaFoldDB" id="A0A8R1EGE7"/>
<evidence type="ECO:0000256" key="6">
    <source>
        <dbReference type="RuleBase" id="RU361113"/>
    </source>
</evidence>
<dbReference type="Proteomes" id="UP000005237">
    <property type="component" value="Unassembled WGS sequence"/>
</dbReference>
<dbReference type="PANTHER" id="PTHR10981:SF0">
    <property type="entry name" value="BATTENIN"/>
    <property type="match status" value="1"/>
</dbReference>
<dbReference type="Pfam" id="PF02487">
    <property type="entry name" value="CLN3"/>
    <property type="match status" value="1"/>
</dbReference>
<proteinExistence type="inferred from homology"/>
<feature type="region of interest" description="Disordered" evidence="7">
    <location>
        <begin position="106"/>
        <end position="130"/>
    </location>
</feature>
<protein>
    <recommendedName>
        <fullName evidence="6">Battenin</fullName>
    </recommendedName>
</protein>
<keyword evidence="3 6" id="KW-0812">Transmembrane</keyword>
<evidence type="ECO:0000256" key="1">
    <source>
        <dbReference type="ARBA" id="ARBA00004127"/>
    </source>
</evidence>
<dbReference type="GO" id="GO:0005765">
    <property type="term" value="C:lysosomal membrane"/>
    <property type="evidence" value="ECO:0007669"/>
    <property type="project" value="UniProtKB-SubCell"/>
</dbReference>
<evidence type="ECO:0000256" key="4">
    <source>
        <dbReference type="ARBA" id="ARBA00022989"/>
    </source>
</evidence>
<evidence type="ECO:0000256" key="5">
    <source>
        <dbReference type="ARBA" id="ARBA00023136"/>
    </source>
</evidence>
<feature type="compositionally biased region" description="Acidic residues" evidence="7">
    <location>
        <begin position="106"/>
        <end position="122"/>
    </location>
</feature>
<reference evidence="9" key="1">
    <citation type="submission" date="2010-08" db="EMBL/GenBank/DDBJ databases">
        <authorList>
            <consortium name="Caenorhabditis japonica Sequencing Consortium"/>
            <person name="Wilson R.K."/>
        </authorList>
    </citation>
    <scope>NUCLEOTIDE SEQUENCE [LARGE SCALE GENOMIC DNA]</scope>
    <source>
        <strain evidence="9">DF5081</strain>
    </source>
</reference>
<feature type="transmembrane region" description="Helical" evidence="6">
    <location>
        <begin position="220"/>
        <end position="239"/>
    </location>
</feature>
<dbReference type="EnsemblMetazoa" id="CJA34366.1">
    <property type="protein sequence ID" value="CJA34366.1"/>
    <property type="gene ID" value="WBGene00210213"/>
</dbReference>
<keyword evidence="9" id="KW-1185">Reference proteome</keyword>
<reference evidence="8" key="2">
    <citation type="submission" date="2022-06" db="UniProtKB">
        <authorList>
            <consortium name="EnsemblMetazoa"/>
        </authorList>
    </citation>
    <scope>IDENTIFICATION</scope>
    <source>
        <strain evidence="8">DF5081</strain>
    </source>
</reference>
<feature type="compositionally biased region" description="Low complexity" evidence="7">
    <location>
        <begin position="404"/>
        <end position="417"/>
    </location>
</feature>
<keyword evidence="6" id="KW-0458">Lysosome</keyword>
<comment type="subcellular location">
    <subcellularLocation>
        <location evidence="1">Endomembrane system</location>
        <topology evidence="1">Multi-pass membrane protein</topology>
    </subcellularLocation>
    <subcellularLocation>
        <location evidence="6">Lysosome membrane</location>
        <topology evidence="6">Multi-pass membrane protein</topology>
    </subcellularLocation>
</comment>
<evidence type="ECO:0000256" key="2">
    <source>
        <dbReference type="ARBA" id="ARBA00022448"/>
    </source>
</evidence>
<comment type="caution">
    <text evidence="6">Lacks conserved residue(s) required for the propagation of feature annotation.</text>
</comment>
<dbReference type="GO" id="GO:0007040">
    <property type="term" value="P:lysosome organization"/>
    <property type="evidence" value="ECO:0007669"/>
    <property type="project" value="TreeGrafter"/>
</dbReference>
<dbReference type="PRINTS" id="PR01315">
    <property type="entry name" value="BATTENIN"/>
</dbReference>
<feature type="region of interest" description="Disordered" evidence="7">
    <location>
        <begin position="400"/>
        <end position="446"/>
    </location>
</feature>
<keyword evidence="2" id="KW-0813">Transport</keyword>
<keyword evidence="5 6" id="KW-0472">Membrane</keyword>
<feature type="transmembrane region" description="Helical" evidence="6">
    <location>
        <begin position="56"/>
        <end position="76"/>
    </location>
</feature>
<feature type="transmembrane region" description="Helical" evidence="6">
    <location>
        <begin position="180"/>
        <end position="199"/>
    </location>
</feature>
<dbReference type="GO" id="GO:0012505">
    <property type="term" value="C:endomembrane system"/>
    <property type="evidence" value="ECO:0007669"/>
    <property type="project" value="UniProtKB-SubCell"/>
</dbReference>
<sequence length="446" mass="49490">MKTQVCIHRSVCVSSSITARTVVAAWSSGTGGAGIVGALVYALLTDPKLLALSPKHAILQMLTLPFLFSIAYWSILQIPRSVHRARILTPSTWIIRAVQTTRDSDEEDESLLNREDDDDEDHELYRREDTESKWQKTSPLLKFMIPLISVYWAEYYINQGLILNAAFFTAVAIYPLLPHILLAFSVIFFEGLLGGASYVNTFRAVHRDIRPEDREFSMGVVSISDTIGIVLAGFLAMPVHNKICSMPFWNQKNVKTRPEFNSSATVLAELSWSEENVGRSTTDTEITEASYGPKNRRKGNDFHIGSLNVRSISDQSKAEAFDLLAVNSGCKVIALQETKRKEGEWVLSSGAELICTRREAREGGLAFWIHKDWLGKASLTKKTENGILGDQHDHAVVLRKDGPTTSRIRSKSSSTMRPSGATSGMAAEELAYSRQDEHGPLSEGIV</sequence>
<name>A0A8R1EGE7_CAEJA</name>
<keyword evidence="4 6" id="KW-1133">Transmembrane helix</keyword>